<organism evidence="2 3">
    <name type="scientific">Trichinella zimbabwensis</name>
    <dbReference type="NCBI Taxonomy" id="268475"/>
    <lineage>
        <taxon>Eukaryota</taxon>
        <taxon>Metazoa</taxon>
        <taxon>Ecdysozoa</taxon>
        <taxon>Nematoda</taxon>
        <taxon>Enoplea</taxon>
        <taxon>Dorylaimia</taxon>
        <taxon>Trichinellida</taxon>
        <taxon>Trichinellidae</taxon>
        <taxon>Trichinella</taxon>
    </lineage>
</organism>
<reference evidence="2 3" key="1">
    <citation type="submission" date="2015-01" db="EMBL/GenBank/DDBJ databases">
        <title>Evolution of Trichinella species and genotypes.</title>
        <authorList>
            <person name="Korhonen P.K."/>
            <person name="Edoardo P."/>
            <person name="Giuseppe L.R."/>
            <person name="Gasser R.B."/>
        </authorList>
    </citation>
    <scope>NUCLEOTIDE SEQUENCE [LARGE SCALE GENOMIC DNA]</scope>
    <source>
        <strain evidence="2">ISS1029</strain>
    </source>
</reference>
<evidence type="ECO:0000256" key="1">
    <source>
        <dbReference type="SAM" id="MobiDB-lite"/>
    </source>
</evidence>
<dbReference type="Proteomes" id="UP000055024">
    <property type="component" value="Unassembled WGS sequence"/>
</dbReference>
<gene>
    <name evidence="2" type="ORF">T11_3995</name>
</gene>
<feature type="compositionally biased region" description="Acidic residues" evidence="1">
    <location>
        <begin position="28"/>
        <end position="51"/>
    </location>
</feature>
<feature type="compositionally biased region" description="Basic and acidic residues" evidence="1">
    <location>
        <begin position="189"/>
        <end position="199"/>
    </location>
</feature>
<name>A0A0V1GNR3_9BILA</name>
<dbReference type="AlphaFoldDB" id="A0A0V1GNR3"/>
<feature type="non-terminal residue" evidence="2">
    <location>
        <position position="213"/>
    </location>
</feature>
<dbReference type="EMBL" id="JYDP01000678">
    <property type="protein sequence ID" value="KRY99828.1"/>
    <property type="molecule type" value="Genomic_DNA"/>
</dbReference>
<accession>A0A0V1GNR3</accession>
<feature type="compositionally biased region" description="Acidic residues" evidence="1">
    <location>
        <begin position="200"/>
        <end position="213"/>
    </location>
</feature>
<evidence type="ECO:0000313" key="2">
    <source>
        <dbReference type="EMBL" id="KRY99828.1"/>
    </source>
</evidence>
<protein>
    <submittedName>
        <fullName evidence="2">Uncharacterized protein</fullName>
    </submittedName>
</protein>
<sequence length="213" mass="25415">MDEEHSADINDEYEWKEEFESTYGSYIIEDENEHEYEEESDEEDDGFEDDENTYKEYEEYKECGEYDEYGTEDLLGEEEYLEYRRRKEEEQLQKYMENSTDTAETISDLKDESTINDQLATLYQKKLKVPFDNELSQGALQNLIIECIDQEELIKSIKNKLKFVETTFEDKYDLDVKIEITATLMSEEFSEKPKDKNYSDEDEDKNNEEGETA</sequence>
<keyword evidence="3" id="KW-1185">Reference proteome</keyword>
<proteinExistence type="predicted"/>
<evidence type="ECO:0000313" key="3">
    <source>
        <dbReference type="Proteomes" id="UP000055024"/>
    </source>
</evidence>
<feature type="region of interest" description="Disordered" evidence="1">
    <location>
        <begin position="24"/>
        <end position="53"/>
    </location>
</feature>
<dbReference type="OrthoDB" id="5594999at2759"/>
<comment type="caution">
    <text evidence="2">The sequence shown here is derived from an EMBL/GenBank/DDBJ whole genome shotgun (WGS) entry which is preliminary data.</text>
</comment>
<feature type="region of interest" description="Disordered" evidence="1">
    <location>
        <begin position="189"/>
        <end position="213"/>
    </location>
</feature>